<protein>
    <submittedName>
        <fullName evidence="1">Uncharacterized protein</fullName>
    </submittedName>
</protein>
<dbReference type="KEGG" id="pbs:Plabr_2810"/>
<dbReference type="AlphaFoldDB" id="F0STE7"/>
<gene>
    <name evidence="1" type="ordered locus">Plabr_2810</name>
</gene>
<reference evidence="2" key="1">
    <citation type="submission" date="2011-02" db="EMBL/GenBank/DDBJ databases">
        <title>The complete genome of Planctomyces brasiliensis DSM 5305.</title>
        <authorList>
            <person name="Lucas S."/>
            <person name="Copeland A."/>
            <person name="Lapidus A."/>
            <person name="Bruce D."/>
            <person name="Goodwin L."/>
            <person name="Pitluck S."/>
            <person name="Kyrpides N."/>
            <person name="Mavromatis K."/>
            <person name="Pagani I."/>
            <person name="Ivanova N."/>
            <person name="Ovchinnikova G."/>
            <person name="Lu M."/>
            <person name="Detter J.C."/>
            <person name="Han C."/>
            <person name="Land M."/>
            <person name="Hauser L."/>
            <person name="Markowitz V."/>
            <person name="Cheng J.-F."/>
            <person name="Hugenholtz P."/>
            <person name="Woyke T."/>
            <person name="Wu D."/>
            <person name="Tindall B."/>
            <person name="Pomrenke H.G."/>
            <person name="Brambilla E."/>
            <person name="Klenk H.-P."/>
            <person name="Eisen J.A."/>
        </authorList>
    </citation>
    <scope>NUCLEOTIDE SEQUENCE [LARGE SCALE GENOMIC DNA]</scope>
    <source>
        <strain evidence="2">ATCC 49424 / DSM 5305 / JCM 21570 / NBRC 103401 / IFAM 1448</strain>
    </source>
</reference>
<name>F0STE7_RUBBR</name>
<dbReference type="HOGENOM" id="CLU_1894645_0_0_0"/>
<organism evidence="1 2">
    <name type="scientific">Rubinisphaera brasiliensis (strain ATCC 49424 / DSM 5305 / JCM 21570 / IAM 15109 / NBRC 103401 / IFAM 1448)</name>
    <name type="common">Planctomyces brasiliensis</name>
    <dbReference type="NCBI Taxonomy" id="756272"/>
    <lineage>
        <taxon>Bacteria</taxon>
        <taxon>Pseudomonadati</taxon>
        <taxon>Planctomycetota</taxon>
        <taxon>Planctomycetia</taxon>
        <taxon>Planctomycetales</taxon>
        <taxon>Planctomycetaceae</taxon>
        <taxon>Rubinisphaera</taxon>
    </lineage>
</organism>
<dbReference type="Proteomes" id="UP000006860">
    <property type="component" value="Chromosome"/>
</dbReference>
<dbReference type="RefSeq" id="WP_013629131.1">
    <property type="nucleotide sequence ID" value="NC_015174.1"/>
</dbReference>
<dbReference type="EMBL" id="CP002546">
    <property type="protein sequence ID" value="ADY60409.1"/>
    <property type="molecule type" value="Genomic_DNA"/>
</dbReference>
<accession>F0STE7</accession>
<evidence type="ECO:0000313" key="2">
    <source>
        <dbReference type="Proteomes" id="UP000006860"/>
    </source>
</evidence>
<dbReference type="STRING" id="756272.Plabr_2810"/>
<keyword evidence="2" id="KW-1185">Reference proteome</keyword>
<sequence>MTRNSSNQRRRGALLVTALVAIVITSAVIANAVRMVLIAQAEQQRLHARLQLETLVTDALQLEAAKLAHEADANGPAEWTVSPEDWDLPLTGVVVLEKAETDGQTRLIARGRLQLENGDVQQRLTQTYTINPSE</sequence>
<evidence type="ECO:0000313" key="1">
    <source>
        <dbReference type="EMBL" id="ADY60409.1"/>
    </source>
</evidence>
<proteinExistence type="predicted"/>